<dbReference type="EMBL" id="CP036273">
    <property type="protein sequence ID" value="QDU22240.1"/>
    <property type="molecule type" value="Genomic_DNA"/>
</dbReference>
<dbReference type="SUPFAM" id="SSF47240">
    <property type="entry name" value="Ferritin-like"/>
    <property type="match status" value="1"/>
</dbReference>
<gene>
    <name evidence="4" type="primary">dps_1</name>
    <name evidence="4" type="ORF">ETAA1_42170</name>
</gene>
<proteinExistence type="inferred from homology"/>
<evidence type="ECO:0000313" key="5">
    <source>
        <dbReference type="Proteomes" id="UP000319576"/>
    </source>
</evidence>
<feature type="domain" description="Ferritin/DPS" evidence="3">
    <location>
        <begin position="27"/>
        <end position="166"/>
    </location>
</feature>
<dbReference type="InterPro" id="IPR023188">
    <property type="entry name" value="DPS_DNA-bd_CS"/>
</dbReference>
<protein>
    <submittedName>
        <fullName evidence="4">DNA protection during starvation protein</fullName>
        <ecNumber evidence="4">1.16.-.-</ecNumber>
    </submittedName>
</protein>
<evidence type="ECO:0000313" key="4">
    <source>
        <dbReference type="EMBL" id="QDU22240.1"/>
    </source>
</evidence>
<name>A0A517XXK4_9BACT</name>
<dbReference type="Pfam" id="PF00210">
    <property type="entry name" value="Ferritin"/>
    <property type="match status" value="1"/>
</dbReference>
<dbReference type="PROSITE" id="PS00818">
    <property type="entry name" value="DPS_1"/>
    <property type="match status" value="1"/>
</dbReference>
<dbReference type="PANTHER" id="PTHR42932">
    <property type="entry name" value="GENERAL STRESS PROTEIN 20U"/>
    <property type="match status" value="1"/>
</dbReference>
<dbReference type="PIRSF" id="PIRSF005900">
    <property type="entry name" value="Dps"/>
    <property type="match status" value="1"/>
</dbReference>
<dbReference type="NCBIfam" id="NF006975">
    <property type="entry name" value="PRK09448.1"/>
    <property type="match status" value="1"/>
</dbReference>
<dbReference type="CDD" id="cd01043">
    <property type="entry name" value="DPS"/>
    <property type="match status" value="1"/>
</dbReference>
<dbReference type="RefSeq" id="WP_145241811.1">
    <property type="nucleotide sequence ID" value="NZ_CP036273.1"/>
</dbReference>
<dbReference type="OrthoDB" id="9797023at2"/>
<keyword evidence="4" id="KW-0560">Oxidoreductase</keyword>
<dbReference type="Gene3D" id="1.20.1260.10">
    <property type="match status" value="1"/>
</dbReference>
<sequence length="169" mass="18232">MKAKAPAGSLFPTRIDLSGDVRQQVVAMLNRQLATLTDLYTQTKHAHWNVKGGNFWGLHTLFDQLAEGLEEHIDDTAERLTALGGTAKGTARMAAANSRLEEFPEGVHAGLEVVGVLADRYAAAGKEARTGISQADEHGDADTADLLTAVSRYLDKSLYFLESHLQAGE</sequence>
<dbReference type="GO" id="GO:0016722">
    <property type="term" value="F:oxidoreductase activity, acting on metal ions"/>
    <property type="evidence" value="ECO:0007669"/>
    <property type="project" value="InterPro"/>
</dbReference>
<dbReference type="EC" id="1.16.-.-" evidence="4"/>
<organism evidence="4 5">
    <name type="scientific">Urbifossiella limnaea</name>
    <dbReference type="NCBI Taxonomy" id="2528023"/>
    <lineage>
        <taxon>Bacteria</taxon>
        <taxon>Pseudomonadati</taxon>
        <taxon>Planctomycetota</taxon>
        <taxon>Planctomycetia</taxon>
        <taxon>Gemmatales</taxon>
        <taxon>Gemmataceae</taxon>
        <taxon>Urbifossiella</taxon>
    </lineage>
</organism>
<dbReference type="PRINTS" id="PR01346">
    <property type="entry name" value="HELNAPAPROT"/>
</dbReference>
<dbReference type="InterPro" id="IPR008331">
    <property type="entry name" value="Ferritin_DPS_dom"/>
</dbReference>
<keyword evidence="5" id="KW-1185">Reference proteome</keyword>
<comment type="similarity">
    <text evidence="1 2">Belongs to the Dps family.</text>
</comment>
<evidence type="ECO:0000259" key="3">
    <source>
        <dbReference type="Pfam" id="PF00210"/>
    </source>
</evidence>
<evidence type="ECO:0000256" key="1">
    <source>
        <dbReference type="ARBA" id="ARBA00009497"/>
    </source>
</evidence>
<evidence type="ECO:0000256" key="2">
    <source>
        <dbReference type="RuleBase" id="RU003875"/>
    </source>
</evidence>
<accession>A0A517XXK4</accession>
<dbReference type="AlphaFoldDB" id="A0A517XXK4"/>
<dbReference type="InterPro" id="IPR012347">
    <property type="entry name" value="Ferritin-like"/>
</dbReference>
<dbReference type="PANTHER" id="PTHR42932:SF3">
    <property type="entry name" value="DNA PROTECTION DURING STARVATION PROTEIN"/>
    <property type="match status" value="1"/>
</dbReference>
<reference evidence="4 5" key="1">
    <citation type="submission" date="2019-02" db="EMBL/GenBank/DDBJ databases">
        <title>Deep-cultivation of Planctomycetes and their phenomic and genomic characterization uncovers novel biology.</title>
        <authorList>
            <person name="Wiegand S."/>
            <person name="Jogler M."/>
            <person name="Boedeker C."/>
            <person name="Pinto D."/>
            <person name="Vollmers J."/>
            <person name="Rivas-Marin E."/>
            <person name="Kohn T."/>
            <person name="Peeters S.H."/>
            <person name="Heuer A."/>
            <person name="Rast P."/>
            <person name="Oberbeckmann S."/>
            <person name="Bunk B."/>
            <person name="Jeske O."/>
            <person name="Meyerdierks A."/>
            <person name="Storesund J.E."/>
            <person name="Kallscheuer N."/>
            <person name="Luecker S."/>
            <person name="Lage O.M."/>
            <person name="Pohl T."/>
            <person name="Merkel B.J."/>
            <person name="Hornburger P."/>
            <person name="Mueller R.-W."/>
            <person name="Bruemmer F."/>
            <person name="Labrenz M."/>
            <person name="Spormann A.M."/>
            <person name="Op den Camp H."/>
            <person name="Overmann J."/>
            <person name="Amann R."/>
            <person name="Jetten M.S.M."/>
            <person name="Mascher T."/>
            <person name="Medema M.H."/>
            <person name="Devos D.P."/>
            <person name="Kaster A.-K."/>
            <person name="Ovreas L."/>
            <person name="Rohde M."/>
            <person name="Galperin M.Y."/>
            <person name="Jogler C."/>
        </authorList>
    </citation>
    <scope>NUCLEOTIDE SEQUENCE [LARGE SCALE GENOMIC DNA]</scope>
    <source>
        <strain evidence="4 5">ETA_A1</strain>
    </source>
</reference>
<dbReference type="GO" id="GO:0008199">
    <property type="term" value="F:ferric iron binding"/>
    <property type="evidence" value="ECO:0007669"/>
    <property type="project" value="InterPro"/>
</dbReference>
<dbReference type="InterPro" id="IPR002177">
    <property type="entry name" value="DPS_DNA-bd"/>
</dbReference>
<dbReference type="Proteomes" id="UP000319576">
    <property type="component" value="Chromosome"/>
</dbReference>
<dbReference type="KEGG" id="uli:ETAA1_42170"/>
<dbReference type="InterPro" id="IPR009078">
    <property type="entry name" value="Ferritin-like_SF"/>
</dbReference>